<gene>
    <name evidence="4" type="ORF">ACH5RR_010901</name>
</gene>
<proteinExistence type="predicted"/>
<evidence type="ECO:0000256" key="2">
    <source>
        <dbReference type="ARBA" id="ARBA00023242"/>
    </source>
</evidence>
<dbReference type="Proteomes" id="UP001630127">
    <property type="component" value="Unassembled WGS sequence"/>
</dbReference>
<dbReference type="AlphaFoldDB" id="A0ABD3A6T8"/>
<comment type="caution">
    <text evidence="4">The sequence shown here is derived from an EMBL/GenBank/DDBJ whole genome shotgun (WGS) entry which is preliminary data.</text>
</comment>
<sequence length="894" mass="101082">MATDQRRRRLHSSTSVGYSFQEQMEQYRAKKMKLGFQQDELNMRSNISLEWNDKNKSVVAKREQVGISQRYLVPFIDAVAPHSYSRLGDILTVPREIFELENLANVLSYEVWQTCIAETERNILAQLLPIEVEPEMVVQELLSGDNFHFGNPFLKWGSSLCSGRLHPDDVLQWEQCIKANKRTYFSELQKYHNDMIVDLQMWKDKWDRCKDPEEEVLPKIWRSRRQTSKSIQLSEIRYNDLEENNVATPDSCSWATFEKACSNDNSPNLPGDSLGRKGFSDSTLNNSSDGMKVVAKLKNGEKLQKRNIQLGDGAKYMSYIKVSKEQHQRVKRTMKHPSNSIQPRSLNNVLGNLDALHVQPFEVFEEEERQKLHDYWLQLSNNDIPAGYANWIKKKMKAQQMVKCLGQELEEKLECGEEDDEKDNSHNLLPDLTDDVEAMVSPNASVQEDVEDKKTDNLLLKQTPNGTENMEVGNDSVSLSVEEDHEEKIASISGWHQVNDLTLDSHDSNVIAKANDLPHIVSEHPGNMNHVDIPVCQGDPPESADYVWSAVSVPGCFFHSACLGHQYVSPSELSFAHPQVMEDQPARIINVEMDALEKDSGRGNLLHRDSCDPTFFSSFPNQQRSVLQEKNDRKQMLHGQPDDVSFFGAYPTEDRNALLESFFKRQGGGLQNHQEQRRMGMDFDQPGNLMMENGQFSSQFRDQADISLALDARQKKMNVFFVDHNIQDSMYSNEGSTYSIPKHLPINVQEWGVSTVSMRTPQSHSNGGDLVSQNWFPGEHRAQGGWSGLEGAVASSRSIGRESIADQSLCSVLSECNELHSGAPAPYDTLGSAEQFMFMQSGMYSGLGGGIPSTSNILQQTADPLNYFSLREASVGRKTNNLGWMNMSNQNSGL</sequence>
<evidence type="ECO:0000313" key="4">
    <source>
        <dbReference type="EMBL" id="KAL3526245.1"/>
    </source>
</evidence>
<name>A0ABD3A6T8_9GENT</name>
<keyword evidence="5" id="KW-1185">Reference proteome</keyword>
<reference evidence="4 5" key="1">
    <citation type="submission" date="2024-11" db="EMBL/GenBank/DDBJ databases">
        <title>A near-complete genome assembly of Cinchona calisaya.</title>
        <authorList>
            <person name="Lian D.C."/>
            <person name="Zhao X.W."/>
            <person name="Wei L."/>
        </authorList>
    </citation>
    <scope>NUCLEOTIDE SEQUENCE [LARGE SCALE GENOMIC DNA]</scope>
    <source>
        <tissue evidence="4">Nenye</tissue>
    </source>
</reference>
<dbReference type="CDD" id="cd21865">
    <property type="entry name" value="DEUBAD_NFRKB"/>
    <property type="match status" value="1"/>
</dbReference>
<dbReference type="PANTHER" id="PTHR13052:SF2">
    <property type="entry name" value="NUCLEAR FACTOR KAPPA-B-BINDING PROTEIN"/>
    <property type="match status" value="1"/>
</dbReference>
<dbReference type="InterPro" id="IPR044867">
    <property type="entry name" value="DEUBAD_dom"/>
</dbReference>
<organism evidence="4 5">
    <name type="scientific">Cinchona calisaya</name>
    <dbReference type="NCBI Taxonomy" id="153742"/>
    <lineage>
        <taxon>Eukaryota</taxon>
        <taxon>Viridiplantae</taxon>
        <taxon>Streptophyta</taxon>
        <taxon>Embryophyta</taxon>
        <taxon>Tracheophyta</taxon>
        <taxon>Spermatophyta</taxon>
        <taxon>Magnoliopsida</taxon>
        <taxon>eudicotyledons</taxon>
        <taxon>Gunneridae</taxon>
        <taxon>Pentapetalae</taxon>
        <taxon>asterids</taxon>
        <taxon>lamiids</taxon>
        <taxon>Gentianales</taxon>
        <taxon>Rubiaceae</taxon>
        <taxon>Cinchonoideae</taxon>
        <taxon>Cinchoneae</taxon>
        <taxon>Cinchona</taxon>
    </lineage>
</organism>
<keyword evidence="2" id="KW-0539">Nucleus</keyword>
<dbReference type="GO" id="GO:0005634">
    <property type="term" value="C:nucleus"/>
    <property type="evidence" value="ECO:0007669"/>
    <property type="project" value="UniProtKB-SubCell"/>
</dbReference>
<dbReference type="PROSITE" id="PS51916">
    <property type="entry name" value="DEUBAD"/>
    <property type="match status" value="1"/>
</dbReference>
<evidence type="ECO:0000259" key="3">
    <source>
        <dbReference type="PROSITE" id="PS51916"/>
    </source>
</evidence>
<protein>
    <recommendedName>
        <fullName evidence="3">DEUBAD domain-containing protein</fullName>
    </recommendedName>
</protein>
<dbReference type="EMBL" id="JBJUIK010000005">
    <property type="protein sequence ID" value="KAL3526245.1"/>
    <property type="molecule type" value="Genomic_DNA"/>
</dbReference>
<evidence type="ECO:0000256" key="1">
    <source>
        <dbReference type="ARBA" id="ARBA00004123"/>
    </source>
</evidence>
<dbReference type="PANTHER" id="PTHR13052">
    <property type="entry name" value="NFRKB-RELATED"/>
    <property type="match status" value="1"/>
</dbReference>
<feature type="domain" description="DEUBAD" evidence="3">
    <location>
        <begin position="94"/>
        <end position="205"/>
    </location>
</feature>
<accession>A0ABD3A6T8</accession>
<evidence type="ECO:0000313" key="5">
    <source>
        <dbReference type="Proteomes" id="UP001630127"/>
    </source>
</evidence>
<comment type="subcellular location">
    <subcellularLocation>
        <location evidence="1">Nucleus</location>
    </subcellularLocation>
</comment>
<dbReference type="InterPro" id="IPR024867">
    <property type="entry name" value="NFRKB"/>
</dbReference>